<dbReference type="PANTHER" id="PTHR34656:SF2">
    <property type="entry name" value="TRANSMEMBRANE PROTEIN"/>
    <property type="match status" value="1"/>
</dbReference>
<evidence type="ECO:0000313" key="4">
    <source>
        <dbReference type="Proteomes" id="UP000594263"/>
    </source>
</evidence>
<keyword evidence="4" id="KW-1185">Reference proteome</keyword>
<evidence type="ECO:0000313" key="3">
    <source>
        <dbReference type="EnsemblPlants" id="Kaladp0048s0867.1.v1.1.CDS.1"/>
    </source>
</evidence>
<dbReference type="EnsemblPlants" id="Kaladp0048s0867.1.v1.1">
    <property type="protein sequence ID" value="Kaladp0048s0867.1.v1.1.CDS.1"/>
    <property type="gene ID" value="Kaladp0048s0867.v1.1"/>
</dbReference>
<feature type="transmembrane region" description="Helical" evidence="1">
    <location>
        <begin position="49"/>
        <end position="79"/>
    </location>
</feature>
<evidence type="ECO:0000256" key="1">
    <source>
        <dbReference type="SAM" id="Phobius"/>
    </source>
</evidence>
<organism evidence="3 4">
    <name type="scientific">Kalanchoe fedtschenkoi</name>
    <name type="common">Lavender scallops</name>
    <name type="synonym">South American air plant</name>
    <dbReference type="NCBI Taxonomy" id="63787"/>
    <lineage>
        <taxon>Eukaryota</taxon>
        <taxon>Viridiplantae</taxon>
        <taxon>Streptophyta</taxon>
        <taxon>Embryophyta</taxon>
        <taxon>Tracheophyta</taxon>
        <taxon>Spermatophyta</taxon>
        <taxon>Magnoliopsida</taxon>
        <taxon>eudicotyledons</taxon>
        <taxon>Gunneridae</taxon>
        <taxon>Pentapetalae</taxon>
        <taxon>Saxifragales</taxon>
        <taxon>Crassulaceae</taxon>
        <taxon>Kalanchoe</taxon>
    </lineage>
</organism>
<proteinExistence type="predicted"/>
<protein>
    <submittedName>
        <fullName evidence="3">Uncharacterized protein</fullName>
    </submittedName>
</protein>
<keyword evidence="2" id="KW-0732">Signal</keyword>
<dbReference type="Gramene" id="Kaladp0048s0867.1.v1.1">
    <property type="protein sequence ID" value="Kaladp0048s0867.1.v1.1.CDS.1"/>
    <property type="gene ID" value="Kaladp0048s0867.v1.1"/>
</dbReference>
<feature type="signal peptide" evidence="2">
    <location>
        <begin position="1"/>
        <end position="27"/>
    </location>
</feature>
<keyword evidence="1" id="KW-1133">Transmembrane helix</keyword>
<name>A0A7N0TZE7_KALFE</name>
<dbReference type="AlphaFoldDB" id="A0A7N0TZE7"/>
<evidence type="ECO:0000256" key="2">
    <source>
        <dbReference type="SAM" id="SignalP"/>
    </source>
</evidence>
<keyword evidence="1" id="KW-0472">Membrane</keyword>
<keyword evidence="1" id="KW-0812">Transmembrane</keyword>
<dbReference type="Proteomes" id="UP000594263">
    <property type="component" value="Unplaced"/>
</dbReference>
<dbReference type="PANTHER" id="PTHR34656">
    <property type="entry name" value="PYRROLINE-5-CARBOXYLATE REDUCTASE"/>
    <property type="match status" value="1"/>
</dbReference>
<reference evidence="3" key="1">
    <citation type="submission" date="2021-01" db="UniProtKB">
        <authorList>
            <consortium name="EnsemblPlants"/>
        </authorList>
    </citation>
    <scope>IDENTIFICATION</scope>
</reference>
<sequence>MNQTSKPAASFDAKCFLLLSLSVCGLASHHLDGFAPIWSNFFFKNPCIFSVIGIFLAAALVILAARATMITWITVLVLLACSGRRRHSLVLDGKKITIDVALQFVEVLLSERSRVVLAAACATIWSILANVGCREGGLSNLKY</sequence>
<accession>A0A7N0TZE7</accession>
<feature type="chain" id="PRO_5029612032" evidence="2">
    <location>
        <begin position="28"/>
        <end position="143"/>
    </location>
</feature>